<dbReference type="InterPro" id="IPR000731">
    <property type="entry name" value="SSD"/>
</dbReference>
<feature type="transmembrane region" description="Helical" evidence="8">
    <location>
        <begin position="289"/>
        <end position="309"/>
    </location>
</feature>
<evidence type="ECO:0000313" key="11">
    <source>
        <dbReference type="Proteomes" id="UP001500166"/>
    </source>
</evidence>
<feature type="transmembrane region" description="Helical" evidence="8">
    <location>
        <begin position="832"/>
        <end position="851"/>
    </location>
</feature>
<feature type="region of interest" description="Disordered" evidence="7">
    <location>
        <begin position="460"/>
        <end position="512"/>
    </location>
</feature>
<evidence type="ECO:0000256" key="2">
    <source>
        <dbReference type="ARBA" id="ARBA00022475"/>
    </source>
</evidence>
<feature type="compositionally biased region" description="Basic and acidic residues" evidence="7">
    <location>
        <begin position="487"/>
        <end position="503"/>
    </location>
</feature>
<evidence type="ECO:0000256" key="5">
    <source>
        <dbReference type="ARBA" id="ARBA00023136"/>
    </source>
</evidence>
<keyword evidence="3 8" id="KW-0812">Transmembrane</keyword>
<dbReference type="InterPro" id="IPR004869">
    <property type="entry name" value="MMPL_dom"/>
</dbReference>
<dbReference type="PROSITE" id="PS50156">
    <property type="entry name" value="SSD"/>
    <property type="match status" value="1"/>
</dbReference>
<dbReference type="SUPFAM" id="SSF82866">
    <property type="entry name" value="Multidrug efflux transporter AcrB transmembrane domain"/>
    <property type="match status" value="2"/>
</dbReference>
<feature type="compositionally biased region" description="Basic and acidic residues" evidence="7">
    <location>
        <begin position="150"/>
        <end position="162"/>
    </location>
</feature>
<reference evidence="11" key="1">
    <citation type="journal article" date="2019" name="Int. J. Syst. Evol. Microbiol.">
        <title>The Global Catalogue of Microorganisms (GCM) 10K type strain sequencing project: providing services to taxonomists for standard genome sequencing and annotation.</title>
        <authorList>
            <consortium name="The Broad Institute Genomics Platform"/>
            <consortium name="The Broad Institute Genome Sequencing Center for Infectious Disease"/>
            <person name="Wu L."/>
            <person name="Ma J."/>
        </authorList>
    </citation>
    <scope>NUCLEOTIDE SEQUENCE [LARGE SCALE GENOMIC DNA]</scope>
    <source>
        <strain evidence="11">JCM 15914</strain>
    </source>
</reference>
<evidence type="ECO:0000256" key="7">
    <source>
        <dbReference type="SAM" id="MobiDB-lite"/>
    </source>
</evidence>
<feature type="compositionally biased region" description="Low complexity" evidence="7">
    <location>
        <begin position="467"/>
        <end position="486"/>
    </location>
</feature>
<name>A0ABP5J0F4_9MICC</name>
<feature type="transmembrane region" description="Helical" evidence="8">
    <location>
        <begin position="421"/>
        <end position="446"/>
    </location>
</feature>
<organism evidence="10 11">
    <name type="scientific">Kocuria atrinae</name>
    <dbReference type="NCBI Taxonomy" id="592377"/>
    <lineage>
        <taxon>Bacteria</taxon>
        <taxon>Bacillati</taxon>
        <taxon>Actinomycetota</taxon>
        <taxon>Actinomycetes</taxon>
        <taxon>Micrococcales</taxon>
        <taxon>Micrococcaceae</taxon>
        <taxon>Kocuria</taxon>
    </lineage>
</organism>
<protein>
    <submittedName>
        <fullName evidence="10">MMPL family transporter</fullName>
    </submittedName>
</protein>
<evidence type="ECO:0000256" key="3">
    <source>
        <dbReference type="ARBA" id="ARBA00022692"/>
    </source>
</evidence>
<feature type="transmembrane region" description="Helical" evidence="8">
    <location>
        <begin position="691"/>
        <end position="710"/>
    </location>
</feature>
<dbReference type="Proteomes" id="UP001500166">
    <property type="component" value="Unassembled WGS sequence"/>
</dbReference>
<keyword evidence="5 8" id="KW-0472">Membrane</keyword>
<evidence type="ECO:0000259" key="9">
    <source>
        <dbReference type="PROSITE" id="PS50156"/>
    </source>
</evidence>
<keyword evidence="2" id="KW-1003">Cell membrane</keyword>
<dbReference type="InterPro" id="IPR050545">
    <property type="entry name" value="Mycobact_MmpL"/>
</dbReference>
<feature type="transmembrane region" description="Helical" evidence="8">
    <location>
        <begin position="758"/>
        <end position="782"/>
    </location>
</feature>
<gene>
    <name evidence="10" type="ORF">GCM10009824_04060</name>
</gene>
<feature type="transmembrane region" description="Helical" evidence="8">
    <location>
        <begin position="316"/>
        <end position="336"/>
    </location>
</feature>
<keyword evidence="6" id="KW-0175">Coiled coil</keyword>
<accession>A0ABP5J0F4</accession>
<dbReference type="EMBL" id="BAAAQA010000003">
    <property type="protein sequence ID" value="GAA2109857.1"/>
    <property type="molecule type" value="Genomic_DNA"/>
</dbReference>
<keyword evidence="11" id="KW-1185">Reference proteome</keyword>
<feature type="transmembrane region" description="Helical" evidence="8">
    <location>
        <begin position="803"/>
        <end position="826"/>
    </location>
</feature>
<dbReference type="RefSeq" id="WP_344223411.1">
    <property type="nucleotide sequence ID" value="NZ_BAAAQA010000003.1"/>
</dbReference>
<feature type="transmembrane region" description="Helical" evidence="8">
    <location>
        <begin position="348"/>
        <end position="366"/>
    </location>
</feature>
<feature type="transmembrane region" description="Helical" evidence="8">
    <location>
        <begin position="530"/>
        <end position="549"/>
    </location>
</feature>
<feature type="coiled-coil region" evidence="6">
    <location>
        <begin position="190"/>
        <end position="224"/>
    </location>
</feature>
<dbReference type="PANTHER" id="PTHR33406:SF13">
    <property type="entry name" value="MEMBRANE PROTEIN YDFJ"/>
    <property type="match status" value="1"/>
</dbReference>
<comment type="subcellular location">
    <subcellularLocation>
        <location evidence="1">Cell membrane</location>
        <topology evidence="1">Multi-pass membrane protein</topology>
    </subcellularLocation>
</comment>
<sequence>MATLLYRVGAWCARKAPAIMIVWLMILALAGAAALVFAKGTSSQYSVPDAPYQRVLDEMNERMPEATFGSGTVAFRSADGQAFTEKQRSEITAALNGAAEDVPVISSVTDPFETQEQLDGAARGVSDGQQQLESGREELERGERELAQQRDELDRASQELDRSLGQLPGNRDREEAAQLNPELADQIDQLEAGQRQLQEGETQLRESRQELDSRSEELTAAQRRTALTEEQRFVTQDGSVARGIVDFAKNPTSMSGDEREQVTSAISGGLPAGVMADYSVEITQDVSGLVGSTEIIGIVVAALVLFIVLGTIVMAGLPVASAVIGCGTGVALVYALSSVVDMTATDPVLALMLGMGLGIDYALLITHRHRTNLLDGIPLRESIARATGTAGTSVLFAGLTNVIALAALATVGIPFLGTMGLAGAGTVMLVILASVTVTPALLSLVGPRAVPAKTWRERGFTEHGEKAAPPQGASPAASAEARSARSSAHEQAERIEAEVRRSAETAGTEPGAMALSRANKGWGAFVTRHPIAMIAVAVLVLLALALPAMQLRLGLPDGAAEPPGSTANTAYHAVSENFGEGANAPIVTMVSLPEENRSREQADAAALDVSEYIAGMEGVVTAVPATISDDFRTALVTVTPETGPADARTEELVTELRDQREAIQDATGTDVGFTGQTVANIDISDTLNAALPVYMAIVLVLCLVIMLLVFRSIWVPVMATLGFIFSTVASFGAVVMVYQMGWGADFFGVHEPGPILAFLPILLVGVLFGLSVDYQIFIVSGMREAYMRGFEAHDAVRVGYRQGGTVVTACGVIMVSVFAGFIFAHVSVVRPIGFALAFGVAMDAFLIRTTFIPATMQLLGKHAWWLPRWLDRILPNVDVEGEKLNERLAAEDRKGRELSNAAG</sequence>
<evidence type="ECO:0000313" key="10">
    <source>
        <dbReference type="EMBL" id="GAA2109857.1"/>
    </source>
</evidence>
<feature type="transmembrane region" description="Helical" evidence="8">
    <location>
        <begin position="717"/>
        <end position="738"/>
    </location>
</feature>
<evidence type="ECO:0000256" key="1">
    <source>
        <dbReference type="ARBA" id="ARBA00004651"/>
    </source>
</evidence>
<proteinExistence type="predicted"/>
<feature type="region of interest" description="Disordered" evidence="7">
    <location>
        <begin position="150"/>
        <end position="172"/>
    </location>
</feature>
<dbReference type="PANTHER" id="PTHR33406">
    <property type="entry name" value="MEMBRANE PROTEIN MJ1562-RELATED"/>
    <property type="match status" value="1"/>
</dbReference>
<evidence type="ECO:0000256" key="8">
    <source>
        <dbReference type="SAM" id="Phobius"/>
    </source>
</evidence>
<evidence type="ECO:0000256" key="6">
    <source>
        <dbReference type="SAM" id="Coils"/>
    </source>
</evidence>
<comment type="caution">
    <text evidence="10">The sequence shown here is derived from an EMBL/GenBank/DDBJ whole genome shotgun (WGS) entry which is preliminary data.</text>
</comment>
<evidence type="ECO:0000256" key="4">
    <source>
        <dbReference type="ARBA" id="ARBA00022989"/>
    </source>
</evidence>
<feature type="transmembrane region" description="Helical" evidence="8">
    <location>
        <begin position="387"/>
        <end position="415"/>
    </location>
</feature>
<dbReference type="Gene3D" id="1.20.1640.10">
    <property type="entry name" value="Multidrug efflux transporter AcrB transmembrane domain"/>
    <property type="match status" value="2"/>
</dbReference>
<dbReference type="Pfam" id="PF03176">
    <property type="entry name" value="MMPL"/>
    <property type="match status" value="2"/>
</dbReference>
<feature type="domain" description="SSD" evidence="9">
    <location>
        <begin position="312"/>
        <end position="444"/>
    </location>
</feature>
<keyword evidence="4 8" id="KW-1133">Transmembrane helix</keyword>